<dbReference type="InterPro" id="IPR017853">
    <property type="entry name" value="GH"/>
</dbReference>
<evidence type="ECO:0000256" key="3">
    <source>
        <dbReference type="RuleBase" id="RU361153"/>
    </source>
</evidence>
<keyword evidence="6" id="KW-1185">Reference proteome</keyword>
<dbReference type="InterPro" id="IPR001547">
    <property type="entry name" value="Glyco_hydro_5"/>
</dbReference>
<comment type="similarity">
    <text evidence="3">Belongs to the glycosyl hydrolase 5 (cellulase A) family.</text>
</comment>
<evidence type="ECO:0000256" key="1">
    <source>
        <dbReference type="ARBA" id="ARBA00022801"/>
    </source>
</evidence>
<evidence type="ECO:0000313" key="5">
    <source>
        <dbReference type="EMBL" id="WWM68577.1"/>
    </source>
</evidence>
<dbReference type="Pfam" id="PF00150">
    <property type="entry name" value="Cellulase"/>
    <property type="match status" value="1"/>
</dbReference>
<feature type="domain" description="Glycoside hydrolase family 5" evidence="4">
    <location>
        <begin position="206"/>
        <end position="510"/>
    </location>
</feature>
<dbReference type="RefSeq" id="WP_338546858.1">
    <property type="nucleotide sequence ID" value="NZ_CP145723.1"/>
</dbReference>
<dbReference type="Gene3D" id="3.20.20.80">
    <property type="entry name" value="Glycosidases"/>
    <property type="match status" value="1"/>
</dbReference>
<dbReference type="SUPFAM" id="SSF51445">
    <property type="entry name" value="(Trans)glycosidases"/>
    <property type="match status" value="1"/>
</dbReference>
<sequence length="550" mass="57849">MTDAVGAASAKLAQAIADVQTAGKGLIEAALAAAQPVTPDPVPEPTPDPAPVPPAASLPLTTEVINAYDKSLMLPMSELIVADRVVVQLATGQAVNVLGVVEVQPLANRDPMLLLAIDQTIANPGKVVGKPATVRERYAKPAPTLAPQPVPETPVVVTPADPKPDPVAGPAVLRNIPFLGINLAAHSNANQVLPGEAGTHFKWPSRADVRLYVRDLGVRLIRFPYALQRATLIDSTGLPVKGGQLDPTFVAKMKTVLGWIREDSNGEALVIFDPHHYWRIYRNQTALVDGVRKQTGALLPAGEAAGQGGRWKRQEQVLIDDANGWGAADLGDHIASMAATFDEAMILGYGLGNEPYASGGALDSLTVTAMEAKVVADVNIMLPIIRKVTSKLVFICGNQWASARNWAAVSGSFAAGIKDPANNWIPEVHGYGDLDGGSSGRYSSGNLNAFPAEQVAQVFRPAYSHFAAKGLRAFVGETGIPPTDSGRAALARALNEAKANGVPVTLWIAGGDGAMGGEKMNLDDAVHAATRDLIKARAGERMAEWKAPRS</sequence>
<dbReference type="PANTHER" id="PTHR34142:SF1">
    <property type="entry name" value="GLYCOSIDE HYDROLASE FAMILY 5 DOMAIN-CONTAINING PROTEIN"/>
    <property type="match status" value="1"/>
</dbReference>
<evidence type="ECO:0000259" key="4">
    <source>
        <dbReference type="Pfam" id="PF00150"/>
    </source>
</evidence>
<organism evidence="5 6">
    <name type="scientific">Pseudomonas benzopyrenica</name>
    <dbReference type="NCBI Taxonomy" id="2993566"/>
    <lineage>
        <taxon>Bacteria</taxon>
        <taxon>Pseudomonadati</taxon>
        <taxon>Pseudomonadota</taxon>
        <taxon>Gammaproteobacteria</taxon>
        <taxon>Pseudomonadales</taxon>
        <taxon>Pseudomonadaceae</taxon>
        <taxon>Pseudomonas</taxon>
    </lineage>
</organism>
<dbReference type="Proteomes" id="UP001372714">
    <property type="component" value="Chromosome"/>
</dbReference>
<keyword evidence="1 3" id="KW-0378">Hydrolase</keyword>
<keyword evidence="2 3" id="KW-0326">Glycosidase</keyword>
<protein>
    <submittedName>
        <fullName evidence="5">Cellulase family glycosylhydrolase</fullName>
    </submittedName>
</protein>
<dbReference type="PANTHER" id="PTHR34142">
    <property type="entry name" value="ENDO-BETA-1,4-GLUCANASE A"/>
    <property type="match status" value="1"/>
</dbReference>
<reference evidence="5 6" key="1">
    <citation type="submission" date="2024-02" db="EMBL/GenBank/DDBJ databases">
        <title>The whole genome sequence of Pseudomonas benzopyrenica MLY92.</title>
        <authorList>
            <person name="Liu Y."/>
        </authorList>
    </citation>
    <scope>NUCLEOTIDE SEQUENCE [LARGE SCALE GENOMIC DNA]</scope>
    <source>
        <strain evidence="5 6">MLY92</strain>
    </source>
</reference>
<gene>
    <name evidence="5" type="ORF">V6W80_10010</name>
</gene>
<proteinExistence type="inferred from homology"/>
<evidence type="ECO:0000256" key="2">
    <source>
        <dbReference type="ARBA" id="ARBA00023295"/>
    </source>
</evidence>
<dbReference type="EMBL" id="CP145723">
    <property type="protein sequence ID" value="WWM68577.1"/>
    <property type="molecule type" value="Genomic_DNA"/>
</dbReference>
<accession>A0ABZ2FUR6</accession>
<name>A0ABZ2FUR6_9PSED</name>
<evidence type="ECO:0000313" key="6">
    <source>
        <dbReference type="Proteomes" id="UP001372714"/>
    </source>
</evidence>